<feature type="domain" description="Reverse transcriptase Ty1/copia-type" evidence="1">
    <location>
        <begin position="11"/>
        <end position="195"/>
    </location>
</feature>
<dbReference type="InterPro" id="IPR013103">
    <property type="entry name" value="RVT_2"/>
</dbReference>
<name>A0A151U130_CAJCA</name>
<dbReference type="AlphaFoldDB" id="A0A151U130"/>
<sequence>MMVELTALETNKTWSLVKLPPGKPIVGCRWVYKVKYKADGTLERYKARLVAQGFTQTEGVDFFETFSPVAKLTTVRFLLLIVVSNNWFLHQLDVDNAFLHGELKEEVYMRPPPGMTISDPSLVCKLKKSLYGLKQASRQWNQKLNSALLALGYIQSSADHSLFIKKEKSSFTALLVYVDDIVLTGNSLAEINKFK</sequence>
<evidence type="ECO:0000259" key="1">
    <source>
        <dbReference type="Pfam" id="PF07727"/>
    </source>
</evidence>
<proteinExistence type="predicted"/>
<dbReference type="SUPFAM" id="SSF56672">
    <property type="entry name" value="DNA/RNA polymerases"/>
    <property type="match status" value="1"/>
</dbReference>
<dbReference type="Pfam" id="PF07727">
    <property type="entry name" value="RVT_2"/>
    <property type="match status" value="1"/>
</dbReference>
<reference evidence="2 3" key="1">
    <citation type="journal article" date="2012" name="Nat. Biotechnol.">
        <title>Draft genome sequence of pigeonpea (Cajanus cajan), an orphan legume crop of resource-poor farmers.</title>
        <authorList>
            <person name="Varshney R.K."/>
            <person name="Chen W."/>
            <person name="Li Y."/>
            <person name="Bharti A.K."/>
            <person name="Saxena R.K."/>
            <person name="Schlueter J.A."/>
            <person name="Donoghue M.T."/>
            <person name="Azam S."/>
            <person name="Fan G."/>
            <person name="Whaley A.M."/>
            <person name="Farmer A.D."/>
            <person name="Sheridan J."/>
            <person name="Iwata A."/>
            <person name="Tuteja R."/>
            <person name="Penmetsa R.V."/>
            <person name="Wu W."/>
            <person name="Upadhyaya H.D."/>
            <person name="Yang S.P."/>
            <person name="Shah T."/>
            <person name="Saxena K.B."/>
            <person name="Michael T."/>
            <person name="McCombie W.R."/>
            <person name="Yang B."/>
            <person name="Zhang G."/>
            <person name="Yang H."/>
            <person name="Wang J."/>
            <person name="Spillane C."/>
            <person name="Cook D.R."/>
            <person name="May G.D."/>
            <person name="Xu X."/>
            <person name="Jackson S.A."/>
        </authorList>
    </citation>
    <scope>NUCLEOTIDE SEQUENCE [LARGE SCALE GENOMIC DNA]</scope>
    <source>
        <strain evidence="3">cv. Asha</strain>
    </source>
</reference>
<dbReference type="EMBL" id="CM003604">
    <property type="protein sequence ID" value="KYP73016.1"/>
    <property type="molecule type" value="Genomic_DNA"/>
</dbReference>
<dbReference type="Proteomes" id="UP000075243">
    <property type="component" value="Chromosome 2"/>
</dbReference>
<dbReference type="PANTHER" id="PTHR43383:SF2">
    <property type="entry name" value="AMIDOHYDROLASE 2 FAMILY PROTEIN"/>
    <property type="match status" value="1"/>
</dbReference>
<protein>
    <submittedName>
        <fullName evidence="2">Retrovirus-related Pol polyprotein from transposon TNT 1-94</fullName>
    </submittedName>
</protein>
<dbReference type="InterPro" id="IPR043502">
    <property type="entry name" value="DNA/RNA_pol_sf"/>
</dbReference>
<evidence type="ECO:0000313" key="2">
    <source>
        <dbReference type="EMBL" id="KYP73016.1"/>
    </source>
</evidence>
<organism evidence="2 3">
    <name type="scientific">Cajanus cajan</name>
    <name type="common">Pigeon pea</name>
    <name type="synonym">Cajanus indicus</name>
    <dbReference type="NCBI Taxonomy" id="3821"/>
    <lineage>
        <taxon>Eukaryota</taxon>
        <taxon>Viridiplantae</taxon>
        <taxon>Streptophyta</taxon>
        <taxon>Embryophyta</taxon>
        <taxon>Tracheophyta</taxon>
        <taxon>Spermatophyta</taxon>
        <taxon>Magnoliopsida</taxon>
        <taxon>eudicotyledons</taxon>
        <taxon>Gunneridae</taxon>
        <taxon>Pentapetalae</taxon>
        <taxon>rosids</taxon>
        <taxon>fabids</taxon>
        <taxon>Fabales</taxon>
        <taxon>Fabaceae</taxon>
        <taxon>Papilionoideae</taxon>
        <taxon>50 kb inversion clade</taxon>
        <taxon>NPAAA clade</taxon>
        <taxon>indigoferoid/millettioid clade</taxon>
        <taxon>Phaseoleae</taxon>
        <taxon>Cajanus</taxon>
    </lineage>
</organism>
<evidence type="ECO:0000313" key="3">
    <source>
        <dbReference type="Proteomes" id="UP000075243"/>
    </source>
</evidence>
<accession>A0A151U130</accession>
<keyword evidence="3" id="KW-1185">Reference proteome</keyword>
<dbReference type="Gramene" id="C.cajan_05488.t">
    <property type="protein sequence ID" value="C.cajan_05488.t.cds1"/>
    <property type="gene ID" value="C.cajan_05488"/>
</dbReference>
<gene>
    <name evidence="2" type="ORF">KK1_005623</name>
</gene>
<dbReference type="PANTHER" id="PTHR43383">
    <property type="entry name" value="NODULIN 6"/>
    <property type="match status" value="1"/>
</dbReference>
<dbReference type="OMA" id="AKMITIR"/>